<comment type="caution">
    <text evidence="3">The sequence shown here is derived from an EMBL/GenBank/DDBJ whole genome shotgun (WGS) entry which is preliminary data.</text>
</comment>
<protein>
    <recommendedName>
        <fullName evidence="5">Ankyrin</fullName>
    </recommendedName>
</protein>
<dbReference type="InterPro" id="IPR002110">
    <property type="entry name" value="Ankyrin_rpt"/>
</dbReference>
<dbReference type="Gene3D" id="1.25.40.20">
    <property type="entry name" value="Ankyrin repeat-containing domain"/>
    <property type="match status" value="1"/>
</dbReference>
<dbReference type="EMBL" id="JARJCM010000002">
    <property type="protein sequence ID" value="KAJ7047047.1"/>
    <property type="molecule type" value="Genomic_DNA"/>
</dbReference>
<reference evidence="3" key="1">
    <citation type="submission" date="2023-03" db="EMBL/GenBank/DDBJ databases">
        <title>Massive genome expansion in bonnet fungi (Mycena s.s.) driven by repeated elements and novel gene families across ecological guilds.</title>
        <authorList>
            <consortium name="Lawrence Berkeley National Laboratory"/>
            <person name="Harder C.B."/>
            <person name="Miyauchi S."/>
            <person name="Viragh M."/>
            <person name="Kuo A."/>
            <person name="Thoen E."/>
            <person name="Andreopoulos B."/>
            <person name="Lu D."/>
            <person name="Skrede I."/>
            <person name="Drula E."/>
            <person name="Henrissat B."/>
            <person name="Morin E."/>
            <person name="Kohler A."/>
            <person name="Barry K."/>
            <person name="LaButti K."/>
            <person name="Morin E."/>
            <person name="Salamov A."/>
            <person name="Lipzen A."/>
            <person name="Mereny Z."/>
            <person name="Hegedus B."/>
            <person name="Baldrian P."/>
            <person name="Stursova M."/>
            <person name="Weitz H."/>
            <person name="Taylor A."/>
            <person name="Grigoriev I.V."/>
            <person name="Nagy L.G."/>
            <person name="Martin F."/>
            <person name="Kauserud H."/>
        </authorList>
    </citation>
    <scope>NUCLEOTIDE SEQUENCE</scope>
    <source>
        <strain evidence="3">CBHHK200</strain>
    </source>
</reference>
<accession>A0AAD6XEH6</accession>
<dbReference type="PROSITE" id="PS50088">
    <property type="entry name" value="ANK_REPEAT"/>
    <property type="match status" value="1"/>
</dbReference>
<gene>
    <name evidence="3" type="ORF">C8F04DRAFT_1062556</name>
</gene>
<evidence type="ECO:0008006" key="5">
    <source>
        <dbReference type="Google" id="ProtNLM"/>
    </source>
</evidence>
<organism evidence="3 4">
    <name type="scientific">Mycena alexandri</name>
    <dbReference type="NCBI Taxonomy" id="1745969"/>
    <lineage>
        <taxon>Eukaryota</taxon>
        <taxon>Fungi</taxon>
        <taxon>Dikarya</taxon>
        <taxon>Basidiomycota</taxon>
        <taxon>Agaricomycotina</taxon>
        <taxon>Agaricomycetes</taxon>
        <taxon>Agaricomycetidae</taxon>
        <taxon>Agaricales</taxon>
        <taxon>Marasmiineae</taxon>
        <taxon>Mycenaceae</taxon>
        <taxon>Mycena</taxon>
    </lineage>
</organism>
<feature type="compositionally biased region" description="Acidic residues" evidence="2">
    <location>
        <begin position="83"/>
        <end position="93"/>
    </location>
</feature>
<dbReference type="PROSITE" id="PS50297">
    <property type="entry name" value="ANK_REP_REGION"/>
    <property type="match status" value="1"/>
</dbReference>
<feature type="repeat" description="ANK" evidence="1">
    <location>
        <begin position="18"/>
        <end position="50"/>
    </location>
</feature>
<feature type="region of interest" description="Disordered" evidence="2">
    <location>
        <begin position="73"/>
        <end position="93"/>
    </location>
</feature>
<name>A0AAD6XEH6_9AGAR</name>
<keyword evidence="1" id="KW-0040">ANK repeat</keyword>
<dbReference type="SUPFAM" id="SSF48403">
    <property type="entry name" value="Ankyrin repeat"/>
    <property type="match status" value="1"/>
</dbReference>
<dbReference type="AlphaFoldDB" id="A0AAD6XEH6"/>
<evidence type="ECO:0000256" key="1">
    <source>
        <dbReference type="PROSITE-ProRule" id="PRU00023"/>
    </source>
</evidence>
<evidence type="ECO:0000313" key="3">
    <source>
        <dbReference type="EMBL" id="KAJ7047047.1"/>
    </source>
</evidence>
<dbReference type="Pfam" id="PF12796">
    <property type="entry name" value="Ank_2"/>
    <property type="match status" value="1"/>
</dbReference>
<sequence>MVRLLLDKGANINLPGGDYGSPLGSACYGGKMEAVHFLLENGADIKTHGSSALKAAKRGWGMEKERSEVIDLLKDKGAVGPDKDEDEPDEEDS</sequence>
<dbReference type="Proteomes" id="UP001218188">
    <property type="component" value="Unassembled WGS sequence"/>
</dbReference>
<dbReference type="InterPro" id="IPR036770">
    <property type="entry name" value="Ankyrin_rpt-contain_sf"/>
</dbReference>
<keyword evidence="4" id="KW-1185">Reference proteome</keyword>
<evidence type="ECO:0000313" key="4">
    <source>
        <dbReference type="Proteomes" id="UP001218188"/>
    </source>
</evidence>
<evidence type="ECO:0000256" key="2">
    <source>
        <dbReference type="SAM" id="MobiDB-lite"/>
    </source>
</evidence>
<proteinExistence type="predicted"/>